<gene>
    <name evidence="2" type="ORF">V5799_010161</name>
</gene>
<evidence type="ECO:0000313" key="2">
    <source>
        <dbReference type="EMBL" id="KAK8783475.1"/>
    </source>
</evidence>
<evidence type="ECO:0000313" key="3">
    <source>
        <dbReference type="Proteomes" id="UP001321473"/>
    </source>
</evidence>
<protein>
    <submittedName>
        <fullName evidence="2">Uncharacterized protein</fullName>
    </submittedName>
</protein>
<feature type="compositionally biased region" description="Basic residues" evidence="1">
    <location>
        <begin position="181"/>
        <end position="209"/>
    </location>
</feature>
<sequence length="230" mass="24193">METDPANAYCAPPASPASDEPNAADSPDPTSAVGAAPSAISCSGGSQSFPPPPDSLSCSAVGVDSSSPLPSASSLAPVPEATTRKPLIGDSSCLSFDFECSCTQPENKGSKASPASSLPAREAGQQLFQAEDQLRRPRPALPAGRGPRAQLARGEHEGDLRGLPLHEPVDAGQGVPVQRPGVRHPRSHRVLPRRGPPSHRKQVRCRRERHASEHEASSSRRRNSTKRTTN</sequence>
<keyword evidence="3" id="KW-1185">Reference proteome</keyword>
<feature type="compositionally biased region" description="Basic residues" evidence="1">
    <location>
        <begin position="219"/>
        <end position="230"/>
    </location>
</feature>
<name>A0AAQ4F9X8_AMBAM</name>
<dbReference type="AlphaFoldDB" id="A0AAQ4F9X8"/>
<comment type="caution">
    <text evidence="2">The sequence shown here is derived from an EMBL/GenBank/DDBJ whole genome shotgun (WGS) entry which is preliminary data.</text>
</comment>
<dbReference type="Proteomes" id="UP001321473">
    <property type="component" value="Unassembled WGS sequence"/>
</dbReference>
<feature type="region of interest" description="Disordered" evidence="1">
    <location>
        <begin position="1"/>
        <end position="88"/>
    </location>
</feature>
<feature type="region of interest" description="Disordered" evidence="1">
    <location>
        <begin position="103"/>
        <end position="230"/>
    </location>
</feature>
<organism evidence="2 3">
    <name type="scientific">Amblyomma americanum</name>
    <name type="common">Lone star tick</name>
    <dbReference type="NCBI Taxonomy" id="6943"/>
    <lineage>
        <taxon>Eukaryota</taxon>
        <taxon>Metazoa</taxon>
        <taxon>Ecdysozoa</taxon>
        <taxon>Arthropoda</taxon>
        <taxon>Chelicerata</taxon>
        <taxon>Arachnida</taxon>
        <taxon>Acari</taxon>
        <taxon>Parasitiformes</taxon>
        <taxon>Ixodida</taxon>
        <taxon>Ixodoidea</taxon>
        <taxon>Ixodidae</taxon>
        <taxon>Amblyomminae</taxon>
        <taxon>Amblyomma</taxon>
    </lineage>
</organism>
<reference evidence="2 3" key="1">
    <citation type="journal article" date="2023" name="Arcadia Sci">
        <title>De novo assembly of a long-read Amblyomma americanum tick genome.</title>
        <authorList>
            <person name="Chou S."/>
            <person name="Poskanzer K.E."/>
            <person name="Rollins M."/>
            <person name="Thuy-Boun P.S."/>
        </authorList>
    </citation>
    <scope>NUCLEOTIDE SEQUENCE [LARGE SCALE GENOMIC DNA]</scope>
    <source>
        <strain evidence="2">F_SG_1</strain>
        <tissue evidence="2">Salivary glands</tissue>
    </source>
</reference>
<dbReference type="EMBL" id="JARKHS020005524">
    <property type="protein sequence ID" value="KAK8783475.1"/>
    <property type="molecule type" value="Genomic_DNA"/>
</dbReference>
<feature type="compositionally biased region" description="Low complexity" evidence="1">
    <location>
        <begin position="65"/>
        <end position="77"/>
    </location>
</feature>
<proteinExistence type="predicted"/>
<evidence type="ECO:0000256" key="1">
    <source>
        <dbReference type="SAM" id="MobiDB-lite"/>
    </source>
</evidence>
<accession>A0AAQ4F9X8</accession>